<gene>
    <name evidence="2" type="ORF">SAMN05444407_10433</name>
</gene>
<proteinExistence type="predicted"/>
<evidence type="ECO:0000313" key="2">
    <source>
        <dbReference type="EMBL" id="SHL43464.1"/>
    </source>
</evidence>
<dbReference type="Proteomes" id="UP000184069">
    <property type="component" value="Unassembled WGS sequence"/>
</dbReference>
<sequence length="166" mass="18648">MYNRSHQIQTINLKCMTQRNLFKTTLLLALLSLSLSCHDSDDEQPKSEYSDKIESVTLLKTTKSWDGTLYASYPTGQPEISILKISVPPNKALDWHKHPVINAAYVEKGEIQIERKEDGKTQWVKKGQVLPEMVNIAHRGKTGDKGATLIVFYSGATDIPLSEPVH</sequence>
<evidence type="ECO:0008006" key="4">
    <source>
        <dbReference type="Google" id="ProtNLM"/>
    </source>
</evidence>
<dbReference type="SUPFAM" id="SSF51182">
    <property type="entry name" value="RmlC-like cupins"/>
    <property type="match status" value="1"/>
</dbReference>
<reference evidence="2 3" key="1">
    <citation type="submission" date="2016-11" db="EMBL/GenBank/DDBJ databases">
        <authorList>
            <person name="Jaros S."/>
            <person name="Januszkiewicz K."/>
            <person name="Wedrychowicz H."/>
        </authorList>
    </citation>
    <scope>NUCLEOTIDE SEQUENCE [LARGE SCALE GENOMIC DNA]</scope>
    <source>
        <strain evidence="2 3">DSM 27621</strain>
    </source>
</reference>
<feature type="chain" id="PRO_5009923747" description="Cupin domain protein" evidence="1">
    <location>
        <begin position="40"/>
        <end position="166"/>
    </location>
</feature>
<organism evidence="2 3">
    <name type="scientific">Chryseobacterium contaminans</name>
    <dbReference type="NCBI Taxonomy" id="1423959"/>
    <lineage>
        <taxon>Bacteria</taxon>
        <taxon>Pseudomonadati</taxon>
        <taxon>Bacteroidota</taxon>
        <taxon>Flavobacteriia</taxon>
        <taxon>Flavobacteriales</taxon>
        <taxon>Weeksellaceae</taxon>
        <taxon>Chryseobacterium group</taxon>
        <taxon>Chryseobacterium</taxon>
    </lineage>
</organism>
<dbReference type="CDD" id="cd02236">
    <property type="entry name" value="cupin_CV2614-like"/>
    <property type="match status" value="1"/>
</dbReference>
<dbReference type="Gene3D" id="2.60.120.10">
    <property type="entry name" value="Jelly Rolls"/>
    <property type="match status" value="1"/>
</dbReference>
<feature type="signal peptide" evidence="1">
    <location>
        <begin position="1"/>
        <end position="39"/>
    </location>
</feature>
<evidence type="ECO:0000256" key="1">
    <source>
        <dbReference type="SAM" id="SignalP"/>
    </source>
</evidence>
<dbReference type="InterPro" id="IPR014710">
    <property type="entry name" value="RmlC-like_jellyroll"/>
</dbReference>
<protein>
    <recommendedName>
        <fullName evidence="4">Cupin domain protein</fullName>
    </recommendedName>
</protein>
<evidence type="ECO:0000313" key="3">
    <source>
        <dbReference type="Proteomes" id="UP000184069"/>
    </source>
</evidence>
<keyword evidence="1" id="KW-0732">Signal</keyword>
<accession>A0A1M7AL36</accession>
<name>A0A1M7AL36_9FLAO</name>
<dbReference type="EMBL" id="FRBM01000004">
    <property type="protein sequence ID" value="SHL43464.1"/>
    <property type="molecule type" value="Genomic_DNA"/>
</dbReference>
<dbReference type="InterPro" id="IPR011051">
    <property type="entry name" value="RmlC_Cupin_sf"/>
</dbReference>
<dbReference type="STRING" id="1423959.SAMN05444407_10433"/>
<dbReference type="AlphaFoldDB" id="A0A1M7AL36"/>